<keyword evidence="1 3" id="KW-0689">Ribosomal protein</keyword>
<protein>
    <recommendedName>
        <fullName evidence="3">Small ribosomal subunit protein bS16</fullName>
    </recommendedName>
</protein>
<dbReference type="SUPFAM" id="SSF54565">
    <property type="entry name" value="Ribosomal protein S16"/>
    <property type="match status" value="1"/>
</dbReference>
<organism evidence="4 5">
    <name type="scientific">Candidatus Collierbacteria bacterium CG09_land_8_20_14_0_10_46_12</name>
    <dbReference type="NCBI Taxonomy" id="1974533"/>
    <lineage>
        <taxon>Bacteria</taxon>
        <taxon>Candidatus Collieribacteriota</taxon>
    </lineage>
</organism>
<dbReference type="PANTHER" id="PTHR12919:SF20">
    <property type="entry name" value="SMALL RIBOSOMAL SUBUNIT PROTEIN BS16M"/>
    <property type="match status" value="1"/>
</dbReference>
<dbReference type="InterPro" id="IPR020592">
    <property type="entry name" value="Ribosomal_bS16_CS"/>
</dbReference>
<proteinExistence type="inferred from homology"/>
<dbReference type="GO" id="GO:0015935">
    <property type="term" value="C:small ribosomal subunit"/>
    <property type="evidence" value="ECO:0007669"/>
    <property type="project" value="TreeGrafter"/>
</dbReference>
<dbReference type="GO" id="GO:0005737">
    <property type="term" value="C:cytoplasm"/>
    <property type="evidence" value="ECO:0007669"/>
    <property type="project" value="UniProtKB-ARBA"/>
</dbReference>
<dbReference type="InterPro" id="IPR000307">
    <property type="entry name" value="Ribosomal_bS16"/>
</dbReference>
<dbReference type="Pfam" id="PF00886">
    <property type="entry name" value="Ribosomal_S16"/>
    <property type="match status" value="1"/>
</dbReference>
<evidence type="ECO:0000256" key="2">
    <source>
        <dbReference type="ARBA" id="ARBA00023274"/>
    </source>
</evidence>
<reference evidence="5" key="1">
    <citation type="submission" date="2017-09" db="EMBL/GenBank/DDBJ databases">
        <title>Depth-based differentiation of microbial function through sediment-hosted aquifers and enrichment of novel symbionts in the deep terrestrial subsurface.</title>
        <authorList>
            <person name="Probst A.J."/>
            <person name="Ladd B."/>
            <person name="Jarett J.K."/>
            <person name="Geller-Mcgrath D.E."/>
            <person name="Sieber C.M.K."/>
            <person name="Emerson J.B."/>
            <person name="Anantharaman K."/>
            <person name="Thomas B.C."/>
            <person name="Malmstrom R."/>
            <person name="Stieglmeier M."/>
            <person name="Klingl A."/>
            <person name="Woyke T."/>
            <person name="Ryan C.M."/>
            <person name="Banfield J.F."/>
        </authorList>
    </citation>
    <scope>NUCLEOTIDE SEQUENCE [LARGE SCALE GENOMIC DNA]</scope>
</reference>
<evidence type="ECO:0000313" key="4">
    <source>
        <dbReference type="EMBL" id="PIS17736.1"/>
    </source>
</evidence>
<dbReference type="PROSITE" id="PS00732">
    <property type="entry name" value="RIBOSOMAL_S16"/>
    <property type="match status" value="1"/>
</dbReference>
<dbReference type="Proteomes" id="UP000229574">
    <property type="component" value="Unassembled WGS sequence"/>
</dbReference>
<gene>
    <name evidence="3" type="primary">rpsP</name>
    <name evidence="4" type="ORF">COT54_03060</name>
</gene>
<comment type="similarity">
    <text evidence="3">Belongs to the bacterial ribosomal protein bS16 family.</text>
</comment>
<accession>A0A2H0WYI4</accession>
<dbReference type="GO" id="GO:0003735">
    <property type="term" value="F:structural constituent of ribosome"/>
    <property type="evidence" value="ECO:0007669"/>
    <property type="project" value="InterPro"/>
</dbReference>
<sequence length="81" mass="9286">MLKIKLARIGKKAQPQYHVVVIEDRTKSGTDHVEEIGYYNPLSKDKELRIDMKSYNSWLAKGARPTDTVRSLALRLSKVTK</sequence>
<comment type="caution">
    <text evidence="4">The sequence shown here is derived from an EMBL/GenBank/DDBJ whole genome shotgun (WGS) entry which is preliminary data.</text>
</comment>
<dbReference type="EMBL" id="PEYY01000118">
    <property type="protein sequence ID" value="PIS17736.1"/>
    <property type="molecule type" value="Genomic_DNA"/>
</dbReference>
<dbReference type="AlphaFoldDB" id="A0A2H0WYI4"/>
<dbReference type="HAMAP" id="MF_00385">
    <property type="entry name" value="Ribosomal_bS16"/>
    <property type="match status" value="1"/>
</dbReference>
<dbReference type="PANTHER" id="PTHR12919">
    <property type="entry name" value="30S RIBOSOMAL PROTEIN S16"/>
    <property type="match status" value="1"/>
</dbReference>
<evidence type="ECO:0000313" key="5">
    <source>
        <dbReference type="Proteomes" id="UP000229574"/>
    </source>
</evidence>
<dbReference type="Gene3D" id="3.30.1320.10">
    <property type="match status" value="1"/>
</dbReference>
<name>A0A2H0WYI4_9BACT</name>
<keyword evidence="2 3" id="KW-0687">Ribonucleoprotein</keyword>
<dbReference type="InterPro" id="IPR023803">
    <property type="entry name" value="Ribosomal_bS16_dom_sf"/>
</dbReference>
<dbReference type="GO" id="GO:0006412">
    <property type="term" value="P:translation"/>
    <property type="evidence" value="ECO:0007669"/>
    <property type="project" value="UniProtKB-UniRule"/>
</dbReference>
<evidence type="ECO:0000256" key="1">
    <source>
        <dbReference type="ARBA" id="ARBA00022980"/>
    </source>
</evidence>
<evidence type="ECO:0000256" key="3">
    <source>
        <dbReference type="HAMAP-Rule" id="MF_00385"/>
    </source>
</evidence>
<dbReference type="NCBIfam" id="TIGR00002">
    <property type="entry name" value="S16"/>
    <property type="match status" value="1"/>
</dbReference>